<proteinExistence type="predicted"/>
<name>E9GTB0_DAPPU</name>
<feature type="region of interest" description="Disordered" evidence="1">
    <location>
        <begin position="1"/>
        <end position="133"/>
    </location>
</feature>
<sequence>MVHQQSYDHRHSSYHPPSAFSVDPTGQSVKNKNYQQQQQQQANQQTSGAGAGAGLRPMGKNRNNNNNNSSTSSSPTSSSAVNDNDTFARFWPQPANNGGSRPCSSGPGCGATLPHPSGPISGGGTSSNGNNSYSAVENDVRWSKLLRHDGTPTKVLLYPEEGWARTATNAYWLLSIPWWNRNRCKVVEVAGTRRETSTTQAKLIDAGDRRTVYVVGSFKSSSSSSPDLSSSEPQFKLALTSHITTADVNLGYLMTGTLERGRHGDSLQPTHFAVLRKFDWNSQEQQQQQQQH</sequence>
<gene>
    <name evidence="2" type="ORF">DAPPUDRAFT_247751</name>
</gene>
<evidence type="ECO:0000313" key="3">
    <source>
        <dbReference type="Proteomes" id="UP000000305"/>
    </source>
</evidence>
<dbReference type="KEGG" id="dpx:DAPPUDRAFT_247751"/>
<dbReference type="HOGENOM" id="CLU_953965_0_0_1"/>
<feature type="compositionally biased region" description="Low complexity" evidence="1">
    <location>
        <begin position="61"/>
        <end position="79"/>
    </location>
</feature>
<keyword evidence="3" id="KW-1185">Reference proteome</keyword>
<evidence type="ECO:0000256" key="1">
    <source>
        <dbReference type="SAM" id="MobiDB-lite"/>
    </source>
</evidence>
<reference evidence="2 3" key="1">
    <citation type="journal article" date="2011" name="Science">
        <title>The ecoresponsive genome of Daphnia pulex.</title>
        <authorList>
            <person name="Colbourne J.K."/>
            <person name="Pfrender M.E."/>
            <person name="Gilbert D."/>
            <person name="Thomas W.K."/>
            <person name="Tucker A."/>
            <person name="Oakley T.H."/>
            <person name="Tokishita S."/>
            <person name="Aerts A."/>
            <person name="Arnold G.J."/>
            <person name="Basu M.K."/>
            <person name="Bauer D.J."/>
            <person name="Caceres C.E."/>
            <person name="Carmel L."/>
            <person name="Casola C."/>
            <person name="Choi J.H."/>
            <person name="Detter J.C."/>
            <person name="Dong Q."/>
            <person name="Dusheyko S."/>
            <person name="Eads B.D."/>
            <person name="Frohlich T."/>
            <person name="Geiler-Samerotte K.A."/>
            <person name="Gerlach D."/>
            <person name="Hatcher P."/>
            <person name="Jogdeo S."/>
            <person name="Krijgsveld J."/>
            <person name="Kriventseva E.V."/>
            <person name="Kultz D."/>
            <person name="Laforsch C."/>
            <person name="Lindquist E."/>
            <person name="Lopez J."/>
            <person name="Manak J.R."/>
            <person name="Muller J."/>
            <person name="Pangilinan J."/>
            <person name="Patwardhan R.P."/>
            <person name="Pitluck S."/>
            <person name="Pritham E.J."/>
            <person name="Rechtsteiner A."/>
            <person name="Rho M."/>
            <person name="Rogozin I.B."/>
            <person name="Sakarya O."/>
            <person name="Salamov A."/>
            <person name="Schaack S."/>
            <person name="Shapiro H."/>
            <person name="Shiga Y."/>
            <person name="Skalitzky C."/>
            <person name="Smith Z."/>
            <person name="Souvorov A."/>
            <person name="Sung W."/>
            <person name="Tang Z."/>
            <person name="Tsuchiya D."/>
            <person name="Tu H."/>
            <person name="Vos H."/>
            <person name="Wang M."/>
            <person name="Wolf Y.I."/>
            <person name="Yamagata H."/>
            <person name="Yamada T."/>
            <person name="Ye Y."/>
            <person name="Shaw J.R."/>
            <person name="Andrews J."/>
            <person name="Crease T.J."/>
            <person name="Tang H."/>
            <person name="Lucas S.M."/>
            <person name="Robertson H.M."/>
            <person name="Bork P."/>
            <person name="Koonin E.V."/>
            <person name="Zdobnov E.M."/>
            <person name="Grigoriev I.V."/>
            <person name="Lynch M."/>
            <person name="Boore J.L."/>
        </authorList>
    </citation>
    <scope>NUCLEOTIDE SEQUENCE [LARGE SCALE GENOMIC DNA]</scope>
</reference>
<dbReference type="Proteomes" id="UP000000305">
    <property type="component" value="Unassembled WGS sequence"/>
</dbReference>
<evidence type="ECO:0000313" key="2">
    <source>
        <dbReference type="EMBL" id="EFX77391.1"/>
    </source>
</evidence>
<organism evidence="2 3">
    <name type="scientific">Daphnia pulex</name>
    <name type="common">Water flea</name>
    <dbReference type="NCBI Taxonomy" id="6669"/>
    <lineage>
        <taxon>Eukaryota</taxon>
        <taxon>Metazoa</taxon>
        <taxon>Ecdysozoa</taxon>
        <taxon>Arthropoda</taxon>
        <taxon>Crustacea</taxon>
        <taxon>Branchiopoda</taxon>
        <taxon>Diplostraca</taxon>
        <taxon>Cladocera</taxon>
        <taxon>Anomopoda</taxon>
        <taxon>Daphniidae</taxon>
        <taxon>Daphnia</taxon>
    </lineage>
</organism>
<feature type="compositionally biased region" description="Basic and acidic residues" evidence="1">
    <location>
        <begin position="1"/>
        <end position="11"/>
    </location>
</feature>
<feature type="compositionally biased region" description="Polar residues" evidence="1">
    <location>
        <begin position="24"/>
        <end position="34"/>
    </location>
</feature>
<dbReference type="OrthoDB" id="9974612at2759"/>
<dbReference type="InParanoid" id="E9GTB0"/>
<protein>
    <submittedName>
        <fullName evidence="2">Uncharacterized protein</fullName>
    </submittedName>
</protein>
<dbReference type="eggNOG" id="ENOG502S1SY">
    <property type="taxonomic scope" value="Eukaryota"/>
</dbReference>
<accession>E9GTB0</accession>
<feature type="compositionally biased region" description="Low complexity" evidence="1">
    <location>
        <begin position="35"/>
        <end position="48"/>
    </location>
</feature>
<dbReference type="EMBL" id="GL732563">
    <property type="protein sequence ID" value="EFX77391.1"/>
    <property type="molecule type" value="Genomic_DNA"/>
</dbReference>
<dbReference type="AlphaFoldDB" id="E9GTB0"/>